<evidence type="ECO:0000256" key="6">
    <source>
        <dbReference type="ARBA" id="ARBA00023065"/>
    </source>
</evidence>
<keyword evidence="13" id="KW-1185">Reference proteome</keyword>
<feature type="transmembrane region" description="Helical" evidence="9">
    <location>
        <begin position="46"/>
        <end position="68"/>
    </location>
</feature>
<evidence type="ECO:0000259" key="10">
    <source>
        <dbReference type="Pfam" id="PF01545"/>
    </source>
</evidence>
<dbReference type="InterPro" id="IPR050681">
    <property type="entry name" value="CDF/SLC30A"/>
</dbReference>
<dbReference type="SUPFAM" id="SSF160240">
    <property type="entry name" value="Cation efflux protein cytoplasmic domain-like"/>
    <property type="match status" value="1"/>
</dbReference>
<dbReference type="AlphaFoldDB" id="A0A9W6S759"/>
<dbReference type="Pfam" id="PF16916">
    <property type="entry name" value="ZT_dimer"/>
    <property type="match status" value="1"/>
</dbReference>
<dbReference type="PANTHER" id="PTHR11562:SF17">
    <property type="entry name" value="RE54080P-RELATED"/>
    <property type="match status" value="1"/>
</dbReference>
<dbReference type="RefSeq" id="WP_285578177.1">
    <property type="nucleotide sequence ID" value="NZ_BSTK01000010.1"/>
</dbReference>
<dbReference type="InterPro" id="IPR027469">
    <property type="entry name" value="Cation_efflux_TMD_sf"/>
</dbReference>
<accession>A0A9W6S759</accession>
<keyword evidence="4 9" id="KW-0812">Transmembrane</keyword>
<feature type="region of interest" description="Disordered" evidence="8">
    <location>
        <begin position="1"/>
        <end position="37"/>
    </location>
</feature>
<feature type="transmembrane region" description="Helical" evidence="9">
    <location>
        <begin position="189"/>
        <end position="207"/>
    </location>
</feature>
<dbReference type="InterPro" id="IPR036837">
    <property type="entry name" value="Cation_efflux_CTD_sf"/>
</dbReference>
<dbReference type="Pfam" id="PF01545">
    <property type="entry name" value="Cation_efflux"/>
    <property type="match status" value="1"/>
</dbReference>
<keyword evidence="7 9" id="KW-0472">Membrane</keyword>
<feature type="domain" description="Cation efflux protein transmembrane" evidence="10">
    <location>
        <begin position="47"/>
        <end position="237"/>
    </location>
</feature>
<comment type="similarity">
    <text evidence="2">Belongs to the cation diffusion facilitator (CDF) transporter (TC 2.A.4) family. SLC30A subfamily.</text>
</comment>
<dbReference type="Gene3D" id="1.20.1510.10">
    <property type="entry name" value="Cation efflux protein transmembrane domain"/>
    <property type="match status" value="1"/>
</dbReference>
<evidence type="ECO:0000313" key="12">
    <source>
        <dbReference type="EMBL" id="GLY88363.1"/>
    </source>
</evidence>
<name>A0A9W6S759_9ACTN</name>
<feature type="transmembrane region" description="Helical" evidence="9">
    <location>
        <begin position="119"/>
        <end position="137"/>
    </location>
</feature>
<dbReference type="SUPFAM" id="SSF161111">
    <property type="entry name" value="Cation efflux protein transmembrane domain-like"/>
    <property type="match status" value="1"/>
</dbReference>
<dbReference type="GO" id="GO:0005385">
    <property type="term" value="F:zinc ion transmembrane transporter activity"/>
    <property type="evidence" value="ECO:0007669"/>
    <property type="project" value="TreeGrafter"/>
</dbReference>
<evidence type="ECO:0000256" key="8">
    <source>
        <dbReference type="SAM" id="MobiDB-lite"/>
    </source>
</evidence>
<keyword evidence="5 9" id="KW-1133">Transmembrane helix</keyword>
<organism evidence="12 13">
    <name type="scientific">Actinoallomurus iriomotensis</name>
    <dbReference type="NCBI Taxonomy" id="478107"/>
    <lineage>
        <taxon>Bacteria</taxon>
        <taxon>Bacillati</taxon>
        <taxon>Actinomycetota</taxon>
        <taxon>Actinomycetes</taxon>
        <taxon>Streptosporangiales</taxon>
        <taxon>Thermomonosporaceae</taxon>
        <taxon>Actinoallomurus</taxon>
    </lineage>
</organism>
<dbReference type="GO" id="GO:0005886">
    <property type="term" value="C:plasma membrane"/>
    <property type="evidence" value="ECO:0007669"/>
    <property type="project" value="TreeGrafter"/>
</dbReference>
<evidence type="ECO:0000256" key="3">
    <source>
        <dbReference type="ARBA" id="ARBA00022448"/>
    </source>
</evidence>
<reference evidence="12" key="1">
    <citation type="submission" date="2023-03" db="EMBL/GenBank/DDBJ databases">
        <title>Actinoallomurus iriomotensis NBRC 103684.</title>
        <authorList>
            <person name="Ichikawa N."/>
            <person name="Sato H."/>
            <person name="Tonouchi N."/>
        </authorList>
    </citation>
    <scope>NUCLEOTIDE SEQUENCE</scope>
    <source>
        <strain evidence="12">NBRC 103684</strain>
    </source>
</reference>
<feature type="transmembrane region" description="Helical" evidence="9">
    <location>
        <begin position="213"/>
        <end position="230"/>
    </location>
</feature>
<feature type="transmembrane region" description="Helical" evidence="9">
    <location>
        <begin position="80"/>
        <end position="98"/>
    </location>
</feature>
<dbReference type="InterPro" id="IPR002524">
    <property type="entry name" value="Cation_efflux"/>
</dbReference>
<dbReference type="PANTHER" id="PTHR11562">
    <property type="entry name" value="CATION EFFLUX PROTEIN/ ZINC TRANSPORTER"/>
    <property type="match status" value="1"/>
</dbReference>
<gene>
    <name evidence="12" type="ORF">Airi02_062920</name>
</gene>
<dbReference type="NCBIfam" id="TIGR01297">
    <property type="entry name" value="CDF"/>
    <property type="match status" value="1"/>
</dbReference>
<protein>
    <submittedName>
        <fullName evidence="12">Cation transporter</fullName>
    </submittedName>
</protein>
<sequence>MAMVFTSSEEPRPPAHGETHEHDHHPAHGAPHGHGHGVSADADRRYLIAALALLVAFMAGEVVVGVIARSLALISDAGHMLTDSASIMFALVAMRLAARPARGGFTYGLKRAEILSAQLNGVTLLVLGAVFCYEAAVRLVDPPEVEGRWVLTTALTGIVINLAATWSLSRADRSSLNVEGAFQHILNDLFAFVATAVAGLVVMTTGFVRADAVATLVVAVLMLKAGWGLIRETGRIFLQAAPSALVPGEIGARLAGQPGVAEVHDLHVWELTSGFISLSAHVFLLPGGDALGIRRRLQDLIERNYQITHTTLQLDCMPGEQDEGFGCVDMRHCADPHGPHYRSPRR</sequence>
<evidence type="ECO:0000256" key="1">
    <source>
        <dbReference type="ARBA" id="ARBA00004141"/>
    </source>
</evidence>
<dbReference type="InterPro" id="IPR058533">
    <property type="entry name" value="Cation_efflux_TM"/>
</dbReference>
<dbReference type="Proteomes" id="UP001165074">
    <property type="component" value="Unassembled WGS sequence"/>
</dbReference>
<feature type="transmembrane region" description="Helical" evidence="9">
    <location>
        <begin position="149"/>
        <end position="168"/>
    </location>
</feature>
<evidence type="ECO:0000256" key="9">
    <source>
        <dbReference type="SAM" id="Phobius"/>
    </source>
</evidence>
<dbReference type="EMBL" id="BSTK01000010">
    <property type="protein sequence ID" value="GLY88363.1"/>
    <property type="molecule type" value="Genomic_DNA"/>
</dbReference>
<evidence type="ECO:0000313" key="13">
    <source>
        <dbReference type="Proteomes" id="UP001165074"/>
    </source>
</evidence>
<feature type="domain" description="Cation efflux protein cytoplasmic" evidence="11">
    <location>
        <begin position="249"/>
        <end position="315"/>
    </location>
</feature>
<keyword evidence="6" id="KW-0406">Ion transport</keyword>
<evidence type="ECO:0000256" key="4">
    <source>
        <dbReference type="ARBA" id="ARBA00022692"/>
    </source>
</evidence>
<evidence type="ECO:0000259" key="11">
    <source>
        <dbReference type="Pfam" id="PF16916"/>
    </source>
</evidence>
<evidence type="ECO:0000256" key="7">
    <source>
        <dbReference type="ARBA" id="ARBA00023136"/>
    </source>
</evidence>
<feature type="compositionally biased region" description="Basic and acidic residues" evidence="8">
    <location>
        <begin position="9"/>
        <end position="26"/>
    </location>
</feature>
<comment type="subcellular location">
    <subcellularLocation>
        <location evidence="1">Membrane</location>
        <topology evidence="1">Multi-pass membrane protein</topology>
    </subcellularLocation>
</comment>
<evidence type="ECO:0000256" key="2">
    <source>
        <dbReference type="ARBA" id="ARBA00008873"/>
    </source>
</evidence>
<keyword evidence="3" id="KW-0813">Transport</keyword>
<dbReference type="InterPro" id="IPR027470">
    <property type="entry name" value="Cation_efflux_CTD"/>
</dbReference>
<comment type="caution">
    <text evidence="12">The sequence shown here is derived from an EMBL/GenBank/DDBJ whole genome shotgun (WGS) entry which is preliminary data.</text>
</comment>
<evidence type="ECO:0000256" key="5">
    <source>
        <dbReference type="ARBA" id="ARBA00022989"/>
    </source>
</evidence>
<proteinExistence type="inferred from homology"/>